<dbReference type="RefSeq" id="WP_029637914.1">
    <property type="nucleotide sequence ID" value="NZ_JACJTA010000011.1"/>
</dbReference>
<dbReference type="SUPFAM" id="SSF54593">
    <property type="entry name" value="Glyoxalase/Bleomycin resistance protein/Dihydroxybiphenyl dioxygenase"/>
    <property type="match status" value="1"/>
</dbReference>
<dbReference type="Pfam" id="PF00903">
    <property type="entry name" value="Glyoxalase"/>
    <property type="match status" value="1"/>
</dbReference>
<sequence length="128" mass="14894">MKTTGIHHIAIICSDYERSKGFYVEVLGFSIIEETFRAERNSYKLDLQVGENQQIELFSFPNPPKRVNNPEACGLRHLAFEVEDIEQTVLELKSKGVEVENIRIDEITGKRFTFFKDPDNLPLEIYER</sequence>
<dbReference type="InterPro" id="IPR004360">
    <property type="entry name" value="Glyas_Fos-R_dOase_dom"/>
</dbReference>
<dbReference type="PANTHER" id="PTHR36113:SF6">
    <property type="entry name" value="FOSFOMYCIN RESISTANCE PROTEIN FOSX"/>
    <property type="match status" value="1"/>
</dbReference>
<gene>
    <name evidence="3" type="ORF">H6G81_07485</name>
</gene>
<keyword evidence="1" id="KW-0479">Metal-binding</keyword>
<reference evidence="3 4" key="1">
    <citation type="journal article" date="2020" name="ISME J.">
        <title>Comparative genomics reveals insights into cyanobacterial evolution and habitat adaptation.</title>
        <authorList>
            <person name="Chen M.Y."/>
            <person name="Teng W.K."/>
            <person name="Zhao L."/>
            <person name="Hu C.X."/>
            <person name="Zhou Y.K."/>
            <person name="Han B.P."/>
            <person name="Song L.R."/>
            <person name="Shu W.S."/>
        </authorList>
    </citation>
    <scope>NUCLEOTIDE SEQUENCE [LARGE SCALE GENOMIC DNA]</scope>
    <source>
        <strain evidence="3 4">FACHB-248</strain>
    </source>
</reference>
<dbReference type="PROSITE" id="PS51819">
    <property type="entry name" value="VOC"/>
    <property type="match status" value="1"/>
</dbReference>
<name>A0ABR8GLU5_9CYAN</name>
<dbReference type="InterPro" id="IPR037523">
    <property type="entry name" value="VOC_core"/>
</dbReference>
<protein>
    <submittedName>
        <fullName evidence="3">VOC family protein</fullName>
    </submittedName>
</protein>
<dbReference type="NCBIfam" id="NF008551">
    <property type="entry name" value="PRK11478.1"/>
    <property type="match status" value="1"/>
</dbReference>
<dbReference type="InterPro" id="IPR037478">
    <property type="entry name" value="YwkD-like_dom"/>
</dbReference>
<dbReference type="EMBL" id="JACJTA010000011">
    <property type="protein sequence ID" value="MBD2604377.1"/>
    <property type="molecule type" value="Genomic_DNA"/>
</dbReference>
<comment type="caution">
    <text evidence="3">The sequence shown here is derived from an EMBL/GenBank/DDBJ whole genome shotgun (WGS) entry which is preliminary data.</text>
</comment>
<evidence type="ECO:0000256" key="1">
    <source>
        <dbReference type="ARBA" id="ARBA00022723"/>
    </source>
</evidence>
<organism evidence="3 4">
    <name type="scientific">Scytonema hofmannii FACHB-248</name>
    <dbReference type="NCBI Taxonomy" id="1842502"/>
    <lineage>
        <taxon>Bacteria</taxon>
        <taxon>Bacillati</taxon>
        <taxon>Cyanobacteriota</taxon>
        <taxon>Cyanophyceae</taxon>
        <taxon>Nostocales</taxon>
        <taxon>Scytonemataceae</taxon>
        <taxon>Scytonema</taxon>
    </lineage>
</organism>
<accession>A0ABR8GLU5</accession>
<dbReference type="Gene3D" id="3.10.180.10">
    <property type="entry name" value="2,3-Dihydroxybiphenyl 1,2-Dioxygenase, domain 1"/>
    <property type="match status" value="1"/>
</dbReference>
<dbReference type="InterPro" id="IPR029068">
    <property type="entry name" value="Glyas_Bleomycin-R_OHBP_Dase"/>
</dbReference>
<evidence type="ECO:0000313" key="4">
    <source>
        <dbReference type="Proteomes" id="UP000660380"/>
    </source>
</evidence>
<dbReference type="Proteomes" id="UP000660380">
    <property type="component" value="Unassembled WGS sequence"/>
</dbReference>
<proteinExistence type="predicted"/>
<dbReference type="InterPro" id="IPR051332">
    <property type="entry name" value="Fosfomycin_Res_Enzymes"/>
</dbReference>
<feature type="domain" description="VOC" evidence="2">
    <location>
        <begin position="5"/>
        <end position="128"/>
    </location>
</feature>
<dbReference type="CDD" id="cd08352">
    <property type="entry name" value="VOC_Bs_YwkD_like"/>
    <property type="match status" value="1"/>
</dbReference>
<evidence type="ECO:0000313" key="3">
    <source>
        <dbReference type="EMBL" id="MBD2604377.1"/>
    </source>
</evidence>
<keyword evidence="4" id="KW-1185">Reference proteome</keyword>
<dbReference type="PANTHER" id="PTHR36113">
    <property type="entry name" value="LYASE, PUTATIVE-RELATED-RELATED"/>
    <property type="match status" value="1"/>
</dbReference>
<evidence type="ECO:0000259" key="2">
    <source>
        <dbReference type="PROSITE" id="PS51819"/>
    </source>
</evidence>